<organism evidence="15 16">
    <name type="scientific">Geotrypetes seraphini</name>
    <name type="common">Gaboon caecilian</name>
    <name type="synonym">Caecilia seraphini</name>
    <dbReference type="NCBI Taxonomy" id="260995"/>
    <lineage>
        <taxon>Eukaryota</taxon>
        <taxon>Metazoa</taxon>
        <taxon>Chordata</taxon>
        <taxon>Craniata</taxon>
        <taxon>Vertebrata</taxon>
        <taxon>Euteleostomi</taxon>
        <taxon>Amphibia</taxon>
        <taxon>Gymnophiona</taxon>
        <taxon>Geotrypetes</taxon>
    </lineage>
</organism>
<dbReference type="FunFam" id="1.20.1070.10:FF:000010">
    <property type="entry name" value="Olfactory receptor"/>
    <property type="match status" value="1"/>
</dbReference>
<dbReference type="GO" id="GO:0004984">
    <property type="term" value="F:olfactory receptor activity"/>
    <property type="evidence" value="ECO:0007669"/>
    <property type="project" value="InterPro"/>
</dbReference>
<dbReference type="PANTHER" id="PTHR26454:SF30">
    <property type="entry name" value="OLFACTORY RECEPTOR 6X1"/>
    <property type="match status" value="1"/>
</dbReference>
<comment type="similarity">
    <text evidence="12">Belongs to the G-protein coupled receptor 1 family.</text>
</comment>
<evidence type="ECO:0000259" key="14">
    <source>
        <dbReference type="PROSITE" id="PS50262"/>
    </source>
</evidence>
<dbReference type="GO" id="GO:0004930">
    <property type="term" value="F:G protein-coupled receptor activity"/>
    <property type="evidence" value="ECO:0007669"/>
    <property type="project" value="UniProtKB-KW"/>
</dbReference>
<dbReference type="InterPro" id="IPR000725">
    <property type="entry name" value="Olfact_rcpt"/>
</dbReference>
<evidence type="ECO:0000256" key="9">
    <source>
        <dbReference type="ARBA" id="ARBA00023170"/>
    </source>
</evidence>
<keyword evidence="3 13" id="KW-0716">Sensory transduction</keyword>
<evidence type="ECO:0000256" key="3">
    <source>
        <dbReference type="ARBA" id="ARBA00022606"/>
    </source>
</evidence>
<dbReference type="PROSITE" id="PS00237">
    <property type="entry name" value="G_PROTEIN_RECEP_F1_1"/>
    <property type="match status" value="1"/>
</dbReference>
<evidence type="ECO:0000313" key="16">
    <source>
        <dbReference type="RefSeq" id="XP_033780566.1"/>
    </source>
</evidence>
<dbReference type="PROSITE" id="PS50262">
    <property type="entry name" value="G_PROTEIN_RECEP_F1_2"/>
    <property type="match status" value="1"/>
</dbReference>
<dbReference type="FunCoup" id="A0A6P8PZR0">
    <property type="interactions" value="264"/>
</dbReference>
<evidence type="ECO:0000256" key="4">
    <source>
        <dbReference type="ARBA" id="ARBA00022692"/>
    </source>
</evidence>
<keyword evidence="5 13" id="KW-0552">Olfaction</keyword>
<comment type="subcellular location">
    <subcellularLocation>
        <location evidence="1 13">Cell membrane</location>
        <topology evidence="1 13">Multi-pass membrane protein</topology>
    </subcellularLocation>
</comment>
<dbReference type="InterPro" id="IPR017452">
    <property type="entry name" value="GPCR_Rhodpsn_7TM"/>
</dbReference>
<protein>
    <recommendedName>
        <fullName evidence="13">Olfactory receptor</fullName>
    </recommendedName>
</protein>
<evidence type="ECO:0000256" key="7">
    <source>
        <dbReference type="ARBA" id="ARBA00023040"/>
    </source>
</evidence>
<feature type="transmembrane region" description="Helical" evidence="13">
    <location>
        <begin position="26"/>
        <end position="48"/>
    </location>
</feature>
<dbReference type="GeneID" id="117350399"/>
<evidence type="ECO:0000256" key="13">
    <source>
        <dbReference type="RuleBase" id="RU363047"/>
    </source>
</evidence>
<feature type="transmembrane region" description="Helical" evidence="13">
    <location>
        <begin position="198"/>
        <end position="222"/>
    </location>
</feature>
<dbReference type="SUPFAM" id="SSF81321">
    <property type="entry name" value="Family A G protein-coupled receptor-like"/>
    <property type="match status" value="1"/>
</dbReference>
<evidence type="ECO:0000313" key="15">
    <source>
        <dbReference type="Proteomes" id="UP000515159"/>
    </source>
</evidence>
<dbReference type="RefSeq" id="XP_033780566.1">
    <property type="nucleotide sequence ID" value="XM_033924675.1"/>
</dbReference>
<evidence type="ECO:0000256" key="11">
    <source>
        <dbReference type="ARBA" id="ARBA00023224"/>
    </source>
</evidence>
<evidence type="ECO:0000256" key="6">
    <source>
        <dbReference type="ARBA" id="ARBA00022989"/>
    </source>
</evidence>
<sequence>MATANRTVVMEFILLGFPSLCNLDGFLFLSVLLVYTCTIAGNVTIITIITTDPSLHKPMYFFLCNLSFLEIWYTTAIMPKMLVNFLAERKTICLPCCITQAFFHFFLGATEFFLLAVMSFDRYLAICNPLYYTTIMSSGVCIQLAFGSWVGGFLTVFVQTVLVCGLAFCGSNVINHYYCDVIPLLKLACTDTSLLEMIVFLFATVVLLSSFIFTMVSYIYIISTILRIPSLKGQRKAFSTCGAHLTVVSILYGTVIFMYVKREASSSLNLNKVVSVLNTLVTPLLNPFIYTLRNKDVKESFRKAVRRNSFLFKALREPDQRRKEDGK</sequence>
<feature type="transmembrane region" description="Helical" evidence="13">
    <location>
        <begin position="98"/>
        <end position="118"/>
    </location>
</feature>
<keyword evidence="7 12" id="KW-0297">G-protein coupled receptor</keyword>
<name>A0A6P8PZR0_GEOSA</name>
<keyword evidence="4 12" id="KW-0812">Transmembrane</keyword>
<dbReference type="Gene3D" id="1.20.1070.10">
    <property type="entry name" value="Rhodopsin 7-helix transmembrane proteins"/>
    <property type="match status" value="1"/>
</dbReference>
<dbReference type="CDD" id="cd15912">
    <property type="entry name" value="7tmA_OR6C-like"/>
    <property type="match status" value="1"/>
</dbReference>
<gene>
    <name evidence="16" type="primary">LOC117350399</name>
</gene>
<feature type="transmembrane region" description="Helical" evidence="13">
    <location>
        <begin position="130"/>
        <end position="150"/>
    </location>
</feature>
<dbReference type="InterPro" id="IPR000276">
    <property type="entry name" value="GPCR_Rhodpsn"/>
</dbReference>
<evidence type="ECO:0000256" key="5">
    <source>
        <dbReference type="ARBA" id="ARBA00022725"/>
    </source>
</evidence>
<keyword evidence="2 13" id="KW-1003">Cell membrane</keyword>
<keyword evidence="11 12" id="KW-0807">Transducer</keyword>
<keyword evidence="15" id="KW-1185">Reference proteome</keyword>
<feature type="transmembrane region" description="Helical" evidence="13">
    <location>
        <begin position="242"/>
        <end position="260"/>
    </location>
</feature>
<dbReference type="PRINTS" id="PR00245">
    <property type="entry name" value="OLFACTORYR"/>
</dbReference>
<evidence type="ECO:0000256" key="2">
    <source>
        <dbReference type="ARBA" id="ARBA00022475"/>
    </source>
</evidence>
<dbReference type="PANTHER" id="PTHR26454">
    <property type="entry name" value="OLFACTORY RECEPTOR"/>
    <property type="match status" value="1"/>
</dbReference>
<dbReference type="Pfam" id="PF13853">
    <property type="entry name" value="7tm_4"/>
    <property type="match status" value="1"/>
</dbReference>
<dbReference type="KEGG" id="gsh:117350399"/>
<dbReference type="InterPro" id="IPR047132">
    <property type="entry name" value="Olfact_rcpt_6C-like"/>
</dbReference>
<reference evidence="16" key="1">
    <citation type="submission" date="2025-08" db="UniProtKB">
        <authorList>
            <consortium name="RefSeq"/>
        </authorList>
    </citation>
    <scope>IDENTIFICATION</scope>
</reference>
<evidence type="ECO:0000256" key="8">
    <source>
        <dbReference type="ARBA" id="ARBA00023136"/>
    </source>
</evidence>
<accession>A0A6P8PZR0</accession>
<dbReference type="PRINTS" id="PR00237">
    <property type="entry name" value="GPCRRHODOPSN"/>
</dbReference>
<dbReference type="InParanoid" id="A0A6P8PZR0"/>
<keyword evidence="9 12" id="KW-0675">Receptor</keyword>
<dbReference type="Proteomes" id="UP000515159">
    <property type="component" value="Chromosome 16"/>
</dbReference>
<feature type="transmembrane region" description="Helical" evidence="13">
    <location>
        <begin position="156"/>
        <end position="178"/>
    </location>
</feature>
<keyword evidence="8 13" id="KW-0472">Membrane</keyword>
<feature type="transmembrane region" description="Helical" evidence="13">
    <location>
        <begin position="60"/>
        <end position="78"/>
    </location>
</feature>
<evidence type="ECO:0000256" key="12">
    <source>
        <dbReference type="RuleBase" id="RU000688"/>
    </source>
</evidence>
<evidence type="ECO:0000256" key="1">
    <source>
        <dbReference type="ARBA" id="ARBA00004651"/>
    </source>
</evidence>
<feature type="domain" description="G-protein coupled receptors family 1 profile" evidence="14">
    <location>
        <begin position="41"/>
        <end position="290"/>
    </location>
</feature>
<dbReference type="OrthoDB" id="5967130at2759"/>
<dbReference type="GO" id="GO:0005886">
    <property type="term" value="C:plasma membrane"/>
    <property type="evidence" value="ECO:0007669"/>
    <property type="project" value="UniProtKB-SubCell"/>
</dbReference>
<keyword evidence="6 13" id="KW-1133">Transmembrane helix</keyword>
<evidence type="ECO:0000256" key="10">
    <source>
        <dbReference type="ARBA" id="ARBA00023180"/>
    </source>
</evidence>
<dbReference type="AlphaFoldDB" id="A0A6P8PZR0"/>
<proteinExistence type="inferred from homology"/>
<keyword evidence="10" id="KW-0325">Glycoprotein</keyword>